<evidence type="ECO:0000256" key="4">
    <source>
        <dbReference type="ARBA" id="ARBA00022840"/>
    </source>
</evidence>
<evidence type="ECO:0000259" key="6">
    <source>
        <dbReference type="PROSITE" id="PS51510"/>
    </source>
</evidence>
<feature type="binding site" evidence="5">
    <location>
        <begin position="6"/>
        <end position="10"/>
    </location>
    <ligand>
        <name>ATP</name>
        <dbReference type="ChEBI" id="CHEBI:30616"/>
    </ligand>
</feature>
<keyword evidence="4 5" id="KW-0067">ATP-binding</keyword>
<dbReference type="Pfam" id="PF00217">
    <property type="entry name" value="ATP-gua_Ptrans"/>
    <property type="match status" value="1"/>
</dbReference>
<keyword evidence="1 5" id="KW-0808">Transferase</keyword>
<dbReference type="RefSeq" id="WP_073184451.1">
    <property type="nucleotide sequence ID" value="NZ_FQXI01000006.1"/>
</dbReference>
<dbReference type="Proteomes" id="UP000184032">
    <property type="component" value="Unassembled WGS sequence"/>
</dbReference>
<dbReference type="GO" id="GO:0004111">
    <property type="term" value="F:creatine kinase activity"/>
    <property type="evidence" value="ECO:0007669"/>
    <property type="project" value="InterPro"/>
</dbReference>
<keyword evidence="2 5" id="KW-0547">Nucleotide-binding</keyword>
<dbReference type="OrthoDB" id="9791353at2"/>
<dbReference type="AlphaFoldDB" id="A0A1M5RZZ1"/>
<sequence length="324" mass="36950">MSIVLNSELKIYRNIRGFNFPSKLNSEDAKTILEKISIPLLEKGYKRYAVEGLNSLEKLDLYEEGKITVDVLENEKFSAIFLLENNPSILVNGKNHITIIKSTDDLNFSKLYGEVSEIDDLLDGNVEYAYRDDFGYLTSNPQECGTAMVIEANLHLPATDYFGMSSMRESLKRLGYIALPLGGSSKSVGAIYKISPDRTIGEKEGDYIDKFTNILKEITEMEEQNRKNLYLEKIIDLEDLANRAYGALRYCRIIDEEEMINKMSDLFLGIELSILKPKKNIELVDTINQFKNGHLQIERGSLLDAKSIDILRANNIRKMMKEVF</sequence>
<evidence type="ECO:0000313" key="7">
    <source>
        <dbReference type="EMBL" id="SHH31775.1"/>
    </source>
</evidence>
<feature type="binding site" evidence="5">
    <location>
        <begin position="178"/>
        <end position="183"/>
    </location>
    <ligand>
        <name>ATP</name>
        <dbReference type="ChEBI" id="CHEBI:30616"/>
    </ligand>
</feature>
<dbReference type="PROSITE" id="PS51510">
    <property type="entry name" value="PHOSPHAGEN_KINASE_C"/>
    <property type="match status" value="1"/>
</dbReference>
<gene>
    <name evidence="7" type="ORF">SAMN02745245_01064</name>
</gene>
<dbReference type="Gene3D" id="3.30.590.10">
    <property type="entry name" value="Glutamine synthetase/guanido kinase, catalytic domain"/>
    <property type="match status" value="1"/>
</dbReference>
<comment type="caution">
    <text evidence="5">Lacks conserved residue(s) required for the propagation of feature annotation.</text>
</comment>
<comment type="similarity">
    <text evidence="5">Belongs to the ATP:guanido phosphotransferase family.</text>
</comment>
<keyword evidence="8" id="KW-1185">Reference proteome</keyword>
<dbReference type="STRING" id="1120995.SAMN02745245_01064"/>
<dbReference type="PANTHER" id="PTHR11547">
    <property type="entry name" value="ARGININE OR CREATINE KINASE"/>
    <property type="match status" value="1"/>
</dbReference>
<dbReference type="EMBL" id="FQXI01000006">
    <property type="protein sequence ID" value="SHH31775.1"/>
    <property type="molecule type" value="Genomic_DNA"/>
</dbReference>
<reference evidence="7 8" key="1">
    <citation type="submission" date="2016-11" db="EMBL/GenBank/DDBJ databases">
        <authorList>
            <person name="Jaros S."/>
            <person name="Januszkiewicz K."/>
            <person name="Wedrychowicz H."/>
        </authorList>
    </citation>
    <scope>NUCLEOTIDE SEQUENCE [LARGE SCALE GENOMIC DNA]</scope>
    <source>
        <strain evidence="7 8">DSM 21120</strain>
    </source>
</reference>
<evidence type="ECO:0000256" key="3">
    <source>
        <dbReference type="ARBA" id="ARBA00022777"/>
    </source>
</evidence>
<dbReference type="GO" id="GO:0005524">
    <property type="term" value="F:ATP binding"/>
    <property type="evidence" value="ECO:0007669"/>
    <property type="project" value="UniProtKB-UniRule"/>
</dbReference>
<dbReference type="GO" id="GO:0046314">
    <property type="term" value="P:phosphocreatine biosynthetic process"/>
    <property type="evidence" value="ECO:0007669"/>
    <property type="project" value="InterPro"/>
</dbReference>
<dbReference type="GO" id="GO:0005615">
    <property type="term" value="C:extracellular space"/>
    <property type="evidence" value="ECO:0007669"/>
    <property type="project" value="TreeGrafter"/>
</dbReference>
<protein>
    <submittedName>
        <fullName evidence="7">Protein-arginine kinase</fullName>
    </submittedName>
</protein>
<feature type="domain" description="Phosphagen kinase C-terminal" evidence="6">
    <location>
        <begin position="3"/>
        <end position="225"/>
    </location>
</feature>
<feature type="binding site" evidence="5">
    <location>
        <begin position="149"/>
        <end position="153"/>
    </location>
    <ligand>
        <name>ATP</name>
        <dbReference type="ChEBI" id="CHEBI:30616"/>
    </ligand>
</feature>
<keyword evidence="3 5" id="KW-0418">Kinase</keyword>
<name>A0A1M5RZZ1_9FIRM</name>
<evidence type="ECO:0000313" key="8">
    <source>
        <dbReference type="Proteomes" id="UP000184032"/>
    </source>
</evidence>
<evidence type="ECO:0000256" key="5">
    <source>
        <dbReference type="PROSITE-ProRule" id="PRU00843"/>
    </source>
</evidence>
<organism evidence="7 8">
    <name type="scientific">Anaerosphaera aminiphila DSM 21120</name>
    <dbReference type="NCBI Taxonomy" id="1120995"/>
    <lineage>
        <taxon>Bacteria</taxon>
        <taxon>Bacillati</taxon>
        <taxon>Bacillota</taxon>
        <taxon>Tissierellia</taxon>
        <taxon>Tissierellales</taxon>
        <taxon>Peptoniphilaceae</taxon>
        <taxon>Anaerosphaera</taxon>
    </lineage>
</organism>
<evidence type="ECO:0000256" key="2">
    <source>
        <dbReference type="ARBA" id="ARBA00022741"/>
    </source>
</evidence>
<dbReference type="InterPro" id="IPR022414">
    <property type="entry name" value="ATP-guanido_PTrfase_cat"/>
</dbReference>
<accession>A0A1M5RZZ1</accession>
<dbReference type="SUPFAM" id="SSF55931">
    <property type="entry name" value="Glutamine synthetase/guanido kinase"/>
    <property type="match status" value="1"/>
</dbReference>
<dbReference type="InterPro" id="IPR014746">
    <property type="entry name" value="Gln_synth/guanido_kin_cat_dom"/>
</dbReference>
<dbReference type="InterPro" id="IPR000749">
    <property type="entry name" value="ATP-guanido_PTrfase"/>
</dbReference>
<evidence type="ECO:0000256" key="1">
    <source>
        <dbReference type="ARBA" id="ARBA00022679"/>
    </source>
</evidence>
<proteinExistence type="inferred from homology"/>
<dbReference type="PANTHER" id="PTHR11547:SF38">
    <property type="entry name" value="ARGININE KINASE 1-RELATED"/>
    <property type="match status" value="1"/>
</dbReference>